<keyword evidence="2" id="KW-0963">Cytoplasm</keyword>
<keyword evidence="5" id="KW-1185">Reference proteome</keyword>
<dbReference type="Proteomes" id="UP000261520">
    <property type="component" value="Unplaced"/>
</dbReference>
<dbReference type="SUPFAM" id="SSF48371">
    <property type="entry name" value="ARM repeat"/>
    <property type="match status" value="1"/>
</dbReference>
<name>A0A3B4AT30_9GOBI</name>
<reference evidence="4" key="2">
    <citation type="submission" date="2025-09" db="UniProtKB">
        <authorList>
            <consortium name="Ensembl"/>
        </authorList>
    </citation>
    <scope>IDENTIFICATION</scope>
</reference>
<accession>A0A3B4AT30</accession>
<proteinExistence type="inferred from homology"/>
<dbReference type="PANTHER" id="PTHR21331">
    <property type="entry name" value="BRCA1-ASSOCIATED ATM ACTIVATOR 1"/>
    <property type="match status" value="1"/>
</dbReference>
<dbReference type="InterPro" id="IPR011989">
    <property type="entry name" value="ARM-like"/>
</dbReference>
<dbReference type="GO" id="GO:0008283">
    <property type="term" value="P:cell population proliferation"/>
    <property type="evidence" value="ECO:0007669"/>
    <property type="project" value="InterPro"/>
</dbReference>
<comment type="subcellular location">
    <subcellularLocation>
        <location evidence="1">Cytoplasm</location>
    </subcellularLocation>
</comment>
<dbReference type="PANTHER" id="PTHR21331:SF2">
    <property type="entry name" value="BRCA1-ASSOCIATED ATM ACTIVATOR 1"/>
    <property type="match status" value="1"/>
</dbReference>
<dbReference type="InterPro" id="IPR038904">
    <property type="entry name" value="BRAT1"/>
</dbReference>
<sequence>MDGVVDGCHRECVSLLPRVCELLAASGSCLPDDTSLEKLLDCRFTILCLIHSLHTQLCTSLHENFPCLLEFISTVTHNTASDPAVICFMIKLTGVMASTVEGFQILQERLTVDEVFKVQRWQGAGLWEDPSVRSGWIHGLRNMMQHPGALSFFIQSEMMGHLFLLQTDSSLFVASSANQLLAHILLFYQPESPLTDSKDHSYKETHLKQNDSEPSSLLISTSYNTVVMSTCDYLKQSLLPKEQKQLQQSARLLRLITQILSQAGAPLWDKVSEAVSGPLKDLVTTENSQLTVPLMEVILAANWYVNKIQVPYKIDYSYQTVLHKCYQAVLKWTSVCTDLSWMSYQLRQDLLRVVQKRVCDLRWEVRDSTVEFLGQQAALAPSSSIPSQSLLLLDECSTLPLLREALQDQENYVRASAVSALAQALQRGWSQGATDIVTKLLSILCEDTEGFSRRAVVQYFISWFSSSSSSPSLLMSSIPSILSHGSSDLDWEVKVHTLELATLLMDSTLAGHLTQPWHPYAAISQPTYNFSSQNSETNVEDSLSKLIEQGVISTLFSGFYDCDRPVGLKACQLLISLQETLKKSECTVKCSLPSWGWGQEIRALMGNLNGSDLVNVQEVLRCLNLEQRLCVLSQSSDHVQNSPLSLLQDILTARDVHSHAGTAEGQEIIVDCY</sequence>
<comment type="similarity">
    <text evidence="3">Belongs to the BRAT1 family.</text>
</comment>
<dbReference type="GO" id="GO:0005737">
    <property type="term" value="C:cytoplasm"/>
    <property type="evidence" value="ECO:0007669"/>
    <property type="project" value="UniProtKB-SubCell"/>
</dbReference>
<dbReference type="GO" id="GO:0006974">
    <property type="term" value="P:DNA damage response"/>
    <property type="evidence" value="ECO:0007669"/>
    <property type="project" value="InterPro"/>
</dbReference>
<dbReference type="AlphaFoldDB" id="A0A3B4AT30"/>
<dbReference type="STRING" id="409849.ENSPMGP00000020337"/>
<evidence type="ECO:0000313" key="4">
    <source>
        <dbReference type="Ensembl" id="ENSPMGP00000020337.1"/>
    </source>
</evidence>
<organism evidence="4 5">
    <name type="scientific">Periophthalmus magnuspinnatus</name>
    <dbReference type="NCBI Taxonomy" id="409849"/>
    <lineage>
        <taxon>Eukaryota</taxon>
        <taxon>Metazoa</taxon>
        <taxon>Chordata</taxon>
        <taxon>Craniata</taxon>
        <taxon>Vertebrata</taxon>
        <taxon>Euteleostomi</taxon>
        <taxon>Actinopterygii</taxon>
        <taxon>Neopterygii</taxon>
        <taxon>Teleostei</taxon>
        <taxon>Neoteleostei</taxon>
        <taxon>Acanthomorphata</taxon>
        <taxon>Gobiaria</taxon>
        <taxon>Gobiiformes</taxon>
        <taxon>Gobioidei</taxon>
        <taxon>Gobiidae</taxon>
        <taxon>Oxudercinae</taxon>
        <taxon>Periophthalmus</taxon>
    </lineage>
</organism>
<dbReference type="GO" id="GO:0005634">
    <property type="term" value="C:nucleus"/>
    <property type="evidence" value="ECO:0007669"/>
    <property type="project" value="TreeGrafter"/>
</dbReference>
<dbReference type="Ensembl" id="ENSPMGT00000021666.1">
    <property type="protein sequence ID" value="ENSPMGP00000020337.1"/>
    <property type="gene ID" value="ENSPMGG00000016450.1"/>
</dbReference>
<evidence type="ECO:0000256" key="1">
    <source>
        <dbReference type="ARBA" id="ARBA00004496"/>
    </source>
</evidence>
<evidence type="ECO:0000256" key="2">
    <source>
        <dbReference type="ARBA" id="ARBA00022490"/>
    </source>
</evidence>
<reference evidence="4" key="1">
    <citation type="submission" date="2025-08" db="UniProtKB">
        <authorList>
            <consortium name="Ensembl"/>
        </authorList>
    </citation>
    <scope>IDENTIFICATION</scope>
</reference>
<evidence type="ECO:0000313" key="5">
    <source>
        <dbReference type="Proteomes" id="UP000261520"/>
    </source>
</evidence>
<evidence type="ECO:0000256" key="3">
    <source>
        <dbReference type="ARBA" id="ARBA00061308"/>
    </source>
</evidence>
<dbReference type="InterPro" id="IPR016024">
    <property type="entry name" value="ARM-type_fold"/>
</dbReference>
<dbReference type="Gene3D" id="1.25.10.10">
    <property type="entry name" value="Leucine-rich Repeat Variant"/>
    <property type="match status" value="1"/>
</dbReference>
<evidence type="ECO:0008006" key="6">
    <source>
        <dbReference type="Google" id="ProtNLM"/>
    </source>
</evidence>
<protein>
    <recommendedName>
        <fullName evidence="6">BRCA1-associated ATM activator 1</fullName>
    </recommendedName>
</protein>